<dbReference type="InterPro" id="IPR051605">
    <property type="entry name" value="CstA"/>
</dbReference>
<evidence type="ECO:0000313" key="10">
    <source>
        <dbReference type="Proteomes" id="UP000738126"/>
    </source>
</evidence>
<evidence type="ECO:0000256" key="7">
    <source>
        <dbReference type="SAM" id="Phobius"/>
    </source>
</evidence>
<keyword evidence="3" id="KW-1003">Cell membrane</keyword>
<gene>
    <name evidence="9" type="ORF">CKO13_08840</name>
</gene>
<dbReference type="Pfam" id="PF02554">
    <property type="entry name" value="CstA"/>
    <property type="match status" value="2"/>
</dbReference>
<comment type="caution">
    <text evidence="9">The sequence shown here is derived from an EMBL/GenBank/DDBJ whole genome shotgun (WGS) entry which is preliminary data.</text>
</comment>
<feature type="transmembrane region" description="Helical" evidence="7">
    <location>
        <begin position="449"/>
        <end position="465"/>
    </location>
</feature>
<comment type="similarity">
    <text evidence="2">Belongs to the peptide transporter carbon starvation (CstA) (TC 2.A.114) family.</text>
</comment>
<feature type="transmembrane region" description="Helical" evidence="7">
    <location>
        <begin position="88"/>
        <end position="109"/>
    </location>
</feature>
<organism evidence="9 10">
    <name type="scientific">Halorhodospira neutriphila</name>
    <dbReference type="NCBI Taxonomy" id="168379"/>
    <lineage>
        <taxon>Bacteria</taxon>
        <taxon>Pseudomonadati</taxon>
        <taxon>Pseudomonadota</taxon>
        <taxon>Gammaproteobacteria</taxon>
        <taxon>Chromatiales</taxon>
        <taxon>Ectothiorhodospiraceae</taxon>
        <taxon>Halorhodospira</taxon>
    </lineage>
</organism>
<evidence type="ECO:0000256" key="4">
    <source>
        <dbReference type="ARBA" id="ARBA00022692"/>
    </source>
</evidence>
<evidence type="ECO:0000259" key="8">
    <source>
        <dbReference type="Pfam" id="PF02554"/>
    </source>
</evidence>
<dbReference type="InterPro" id="IPR003706">
    <property type="entry name" value="CstA_N"/>
</dbReference>
<name>A0ABS1E7H9_9GAMM</name>
<feature type="transmembrane region" description="Helical" evidence="7">
    <location>
        <begin position="156"/>
        <end position="174"/>
    </location>
</feature>
<feature type="transmembrane region" description="Helical" evidence="7">
    <location>
        <begin position="130"/>
        <end position="150"/>
    </location>
</feature>
<dbReference type="Proteomes" id="UP000738126">
    <property type="component" value="Unassembled WGS sequence"/>
</dbReference>
<evidence type="ECO:0000256" key="2">
    <source>
        <dbReference type="ARBA" id="ARBA00007755"/>
    </source>
</evidence>
<feature type="transmembrane region" description="Helical" evidence="7">
    <location>
        <begin position="544"/>
        <end position="562"/>
    </location>
</feature>
<evidence type="ECO:0000256" key="6">
    <source>
        <dbReference type="ARBA" id="ARBA00023136"/>
    </source>
</evidence>
<reference evidence="9 10" key="1">
    <citation type="journal article" date="2020" name="Microorganisms">
        <title>Osmotic Adaptation and Compatible Solute Biosynthesis of Phototrophic Bacteria as Revealed from Genome Analyses.</title>
        <authorList>
            <person name="Imhoff J.F."/>
            <person name="Rahn T."/>
            <person name="Kunzel S."/>
            <person name="Keller A."/>
            <person name="Neulinger S.C."/>
        </authorList>
    </citation>
    <scope>NUCLEOTIDE SEQUENCE [LARGE SCALE GENOMIC DNA]</scope>
    <source>
        <strain evidence="9 10">DSM 15116</strain>
    </source>
</reference>
<keyword evidence="4 7" id="KW-0812">Transmembrane</keyword>
<evidence type="ECO:0000256" key="3">
    <source>
        <dbReference type="ARBA" id="ARBA00022475"/>
    </source>
</evidence>
<dbReference type="EMBL" id="NRSH01000101">
    <property type="protein sequence ID" value="MBK1727122.1"/>
    <property type="molecule type" value="Genomic_DNA"/>
</dbReference>
<feature type="transmembrane region" description="Helical" evidence="7">
    <location>
        <begin position="62"/>
        <end position="82"/>
    </location>
</feature>
<dbReference type="RefSeq" id="WP_200259757.1">
    <property type="nucleotide sequence ID" value="NZ_NRSH01000101.1"/>
</dbReference>
<feature type="transmembrane region" description="Helical" evidence="7">
    <location>
        <begin position="6"/>
        <end position="26"/>
    </location>
</feature>
<keyword evidence="5 7" id="KW-1133">Transmembrane helix</keyword>
<feature type="transmembrane region" description="Helical" evidence="7">
    <location>
        <begin position="301"/>
        <end position="322"/>
    </location>
</feature>
<keyword evidence="6 7" id="KW-0472">Membrane</keyword>
<accession>A0ABS1E7H9</accession>
<dbReference type="PANTHER" id="PTHR30252">
    <property type="entry name" value="INNER MEMBRANE PEPTIDE TRANSPORTER"/>
    <property type="match status" value="1"/>
</dbReference>
<feature type="transmembrane region" description="Helical" evidence="7">
    <location>
        <begin position="512"/>
        <end position="532"/>
    </location>
</feature>
<keyword evidence="10" id="KW-1185">Reference proteome</keyword>
<evidence type="ECO:0000313" key="9">
    <source>
        <dbReference type="EMBL" id="MBK1727122.1"/>
    </source>
</evidence>
<evidence type="ECO:0000256" key="5">
    <source>
        <dbReference type="ARBA" id="ARBA00022989"/>
    </source>
</evidence>
<feature type="domain" description="CstA N-terminal" evidence="8">
    <location>
        <begin position="380"/>
        <end position="525"/>
    </location>
</feature>
<feature type="domain" description="CstA N-terminal" evidence="8">
    <location>
        <begin position="2"/>
        <end position="364"/>
    </location>
</feature>
<comment type="subcellular location">
    <subcellularLocation>
        <location evidence="1">Cell membrane</location>
        <topology evidence="1">Multi-pass membrane protein</topology>
    </subcellularLocation>
</comment>
<dbReference type="PANTHER" id="PTHR30252:SF0">
    <property type="entry name" value="PEPTIDE TRANSPORTER CSTA"/>
    <property type="match status" value="1"/>
</dbReference>
<feature type="transmembrane region" description="Helical" evidence="7">
    <location>
        <begin position="477"/>
        <end position="500"/>
    </location>
</feature>
<sequence length="593" mass="63896">MNAVWLAVATLALYLFGWLWYSRYLAERLYGLDPRFTTPAHRYRDGIDFVPTNKWVLWGHHFTSVAGAAPIVGPAIAMYWGWGPALAWVGLGTVFAAGVHDFGALVLSVRHRGQSVGTMADRIIGRRAKLLFLFIILILILMVNAVFAWVIAKLFISNPAAVLPVALQIPMALWMGRRILRRGGSLLVPSLVALAVMYGTAVLTSRLEWLQIDLVGWLGGEGASTALLGLEATPASFLIWIVVLLGYVYIASTLPVWKLLQPRDYINAQQLLVGLGILYAGLFLLQPAVTAPIYNTEATTPWFPLLFITIACGAISGFHALVASGTSSKQLDREPDARTVGYLGALGEGALALITIIAVATLFAGPGEFLESYSSFAAAGNAGLGNFVEGASQLAGGVGIPPDIAATIVALIIVCFAATTLDSAVRLLRYIIGELGTEYGVHPLARRHVGTSLAIGLTALLVLVPDGGKGLGSGGYLLWPLFGTSNQLLAGITLMLLSLWLYRKGRNPLPTLVPMLFLLTMTIWAMTQQVVFEWSGLGAAEAEWLLFAFGAAILGFALWILLEAVRLFRRRDELEALRDPADEAPELEGGYRE</sequence>
<protein>
    <submittedName>
        <fullName evidence="9">Carbon starvation protein A</fullName>
    </submittedName>
</protein>
<feature type="transmembrane region" description="Helical" evidence="7">
    <location>
        <begin position="404"/>
        <end position="428"/>
    </location>
</feature>
<feature type="transmembrane region" description="Helical" evidence="7">
    <location>
        <begin position="237"/>
        <end position="259"/>
    </location>
</feature>
<proteinExistence type="inferred from homology"/>
<feature type="transmembrane region" description="Helical" evidence="7">
    <location>
        <begin position="342"/>
        <end position="364"/>
    </location>
</feature>
<feature type="transmembrane region" description="Helical" evidence="7">
    <location>
        <begin position="186"/>
        <end position="204"/>
    </location>
</feature>
<feature type="transmembrane region" description="Helical" evidence="7">
    <location>
        <begin position="271"/>
        <end position="289"/>
    </location>
</feature>
<evidence type="ECO:0000256" key="1">
    <source>
        <dbReference type="ARBA" id="ARBA00004651"/>
    </source>
</evidence>